<dbReference type="GO" id="GO:0003676">
    <property type="term" value="F:nucleic acid binding"/>
    <property type="evidence" value="ECO:0007669"/>
    <property type="project" value="InterPro"/>
</dbReference>
<dbReference type="InterPro" id="IPR004398">
    <property type="entry name" value="RNA_MeTrfase_RsmD"/>
</dbReference>
<dbReference type="SUPFAM" id="SSF53335">
    <property type="entry name" value="S-adenosyl-L-methionine-dependent methyltransferases"/>
    <property type="match status" value="1"/>
</dbReference>
<dbReference type="PANTHER" id="PTHR43542">
    <property type="entry name" value="METHYLTRANSFERASE"/>
    <property type="match status" value="1"/>
</dbReference>
<evidence type="ECO:0000256" key="2">
    <source>
        <dbReference type="ARBA" id="ARBA00022679"/>
    </source>
</evidence>
<dbReference type="Pfam" id="PF03602">
    <property type="entry name" value="Cons_hypoth95"/>
    <property type="match status" value="1"/>
</dbReference>
<dbReference type="GO" id="GO:0031167">
    <property type="term" value="P:rRNA methylation"/>
    <property type="evidence" value="ECO:0007669"/>
    <property type="project" value="InterPro"/>
</dbReference>
<dbReference type="CDD" id="cd02440">
    <property type="entry name" value="AdoMet_MTases"/>
    <property type="match status" value="1"/>
</dbReference>
<evidence type="ECO:0000256" key="1">
    <source>
        <dbReference type="ARBA" id="ARBA00022603"/>
    </source>
</evidence>
<dbReference type="PROSITE" id="PS00092">
    <property type="entry name" value="N6_MTASE"/>
    <property type="match status" value="1"/>
</dbReference>
<reference evidence="3" key="1">
    <citation type="submission" date="2020-05" db="EMBL/GenBank/DDBJ databases">
        <authorList>
            <person name="Chiriac C."/>
            <person name="Salcher M."/>
            <person name="Ghai R."/>
            <person name="Kavagutti S V."/>
        </authorList>
    </citation>
    <scope>NUCLEOTIDE SEQUENCE</scope>
</reference>
<dbReference type="GO" id="GO:0008168">
    <property type="term" value="F:methyltransferase activity"/>
    <property type="evidence" value="ECO:0007669"/>
    <property type="project" value="UniProtKB-KW"/>
</dbReference>
<proteinExistence type="predicted"/>
<dbReference type="EMBL" id="CAFBLN010000029">
    <property type="protein sequence ID" value="CAB4871413.1"/>
    <property type="molecule type" value="Genomic_DNA"/>
</dbReference>
<dbReference type="PANTHER" id="PTHR43542:SF1">
    <property type="entry name" value="METHYLTRANSFERASE"/>
    <property type="match status" value="1"/>
</dbReference>
<evidence type="ECO:0000313" key="3">
    <source>
        <dbReference type="EMBL" id="CAB4871413.1"/>
    </source>
</evidence>
<accession>A0A6J7DVI4</accession>
<sequence length="175" mass="18432">MRVIGGSARGRQLKAKLPPTVRPTTDMAREAIFSMVESRGGVEGLVVADLYCGSGAMGIEAMSRGAIACYFVDSDGACLAAAKTNWEALNLPGTVHFVKANLPKWAVPAEVGVVFADPPYGPLDIDVLLGSSKAEMAIIENDRFATAPAGWTVQKEKRYGTTLVTVLVTDGEDAS</sequence>
<dbReference type="PIRSF" id="PIRSF004553">
    <property type="entry name" value="CHP00095"/>
    <property type="match status" value="1"/>
</dbReference>
<dbReference type="InterPro" id="IPR029063">
    <property type="entry name" value="SAM-dependent_MTases_sf"/>
</dbReference>
<name>A0A6J7DVI4_9ZZZZ</name>
<keyword evidence="2" id="KW-0808">Transferase</keyword>
<protein>
    <submittedName>
        <fullName evidence="3">Unannotated protein</fullName>
    </submittedName>
</protein>
<organism evidence="3">
    <name type="scientific">freshwater metagenome</name>
    <dbReference type="NCBI Taxonomy" id="449393"/>
    <lineage>
        <taxon>unclassified sequences</taxon>
        <taxon>metagenomes</taxon>
        <taxon>ecological metagenomes</taxon>
    </lineage>
</organism>
<dbReference type="AlphaFoldDB" id="A0A6J7DVI4"/>
<gene>
    <name evidence="3" type="ORF">UFOPK3381_00830</name>
</gene>
<dbReference type="InterPro" id="IPR002052">
    <property type="entry name" value="DNA_methylase_N6_adenine_CS"/>
</dbReference>
<keyword evidence="1" id="KW-0489">Methyltransferase</keyword>
<dbReference type="Gene3D" id="3.40.50.150">
    <property type="entry name" value="Vaccinia Virus protein VP39"/>
    <property type="match status" value="1"/>
</dbReference>